<dbReference type="Proteomes" id="UP001366166">
    <property type="component" value="Chromosome"/>
</dbReference>
<dbReference type="AlphaFoldDB" id="A0AAU9ELW1"/>
<evidence type="ECO:0000313" key="1">
    <source>
        <dbReference type="EMBL" id="BEQ15544.1"/>
    </source>
</evidence>
<name>A0AAU9ELW1_9BACT</name>
<organism evidence="1 2">
    <name type="scientific">Desulfoferula mesophila</name>
    <dbReference type="NCBI Taxonomy" id="3058419"/>
    <lineage>
        <taxon>Bacteria</taxon>
        <taxon>Pseudomonadati</taxon>
        <taxon>Thermodesulfobacteriota</taxon>
        <taxon>Desulfarculia</taxon>
        <taxon>Desulfarculales</taxon>
        <taxon>Desulfarculaceae</taxon>
        <taxon>Desulfoferula</taxon>
    </lineage>
</organism>
<proteinExistence type="predicted"/>
<protein>
    <submittedName>
        <fullName evidence="1">Uncharacterized protein</fullName>
    </submittedName>
</protein>
<dbReference type="RefSeq" id="WP_338600075.1">
    <property type="nucleotide sequence ID" value="NZ_AP028679.1"/>
</dbReference>
<keyword evidence="2" id="KW-1185">Reference proteome</keyword>
<gene>
    <name evidence="1" type="ORF">FAK_26100</name>
</gene>
<reference evidence="2" key="1">
    <citation type="journal article" date="2023" name="Arch. Microbiol.">
        <title>Desulfoferula mesophilus gen. nov. sp. nov., a mesophilic sulfate-reducing bacterium isolated from a brackish lake sediment.</title>
        <authorList>
            <person name="Watanabe T."/>
            <person name="Yabe T."/>
            <person name="Tsuji J.M."/>
            <person name="Fukui M."/>
        </authorList>
    </citation>
    <scope>NUCLEOTIDE SEQUENCE [LARGE SCALE GENOMIC DNA]</scope>
    <source>
        <strain evidence="2">12FAK</strain>
    </source>
</reference>
<dbReference type="EMBL" id="AP028679">
    <property type="protein sequence ID" value="BEQ15544.1"/>
    <property type="molecule type" value="Genomic_DNA"/>
</dbReference>
<dbReference type="KEGG" id="dmp:FAK_26100"/>
<evidence type="ECO:0000313" key="2">
    <source>
        <dbReference type="Proteomes" id="UP001366166"/>
    </source>
</evidence>
<sequence>MEPNKVEDLRRRLRTLRDQTRELQQAAGDFPALARNTSRIQASLTMIAIDLGMAQEGRGEY</sequence>
<accession>A0AAU9ELW1</accession>